<gene>
    <name evidence="2" type="ORF">F511_11862</name>
</gene>
<reference evidence="2 3" key="1">
    <citation type="journal article" date="2015" name="Proc. Natl. Acad. Sci. U.S.A.">
        <title>The resurrection genome of Boea hygrometrica: A blueprint for survival of dehydration.</title>
        <authorList>
            <person name="Xiao L."/>
            <person name="Yang G."/>
            <person name="Zhang L."/>
            <person name="Yang X."/>
            <person name="Zhao S."/>
            <person name="Ji Z."/>
            <person name="Zhou Q."/>
            <person name="Hu M."/>
            <person name="Wang Y."/>
            <person name="Chen M."/>
            <person name="Xu Y."/>
            <person name="Jin H."/>
            <person name="Xiao X."/>
            <person name="Hu G."/>
            <person name="Bao F."/>
            <person name="Hu Y."/>
            <person name="Wan P."/>
            <person name="Li L."/>
            <person name="Deng X."/>
            <person name="Kuang T."/>
            <person name="Xiang C."/>
            <person name="Zhu J.K."/>
            <person name="Oliver M.J."/>
            <person name="He Y."/>
        </authorList>
    </citation>
    <scope>NUCLEOTIDE SEQUENCE [LARGE SCALE GENOMIC DNA]</scope>
    <source>
        <strain evidence="3">cv. XS01</strain>
    </source>
</reference>
<keyword evidence="3" id="KW-1185">Reference proteome</keyword>
<evidence type="ECO:0000256" key="1">
    <source>
        <dbReference type="SAM" id="MobiDB-lite"/>
    </source>
</evidence>
<dbReference type="AlphaFoldDB" id="A0A2Z7A3Y9"/>
<organism evidence="2 3">
    <name type="scientific">Dorcoceras hygrometricum</name>
    <dbReference type="NCBI Taxonomy" id="472368"/>
    <lineage>
        <taxon>Eukaryota</taxon>
        <taxon>Viridiplantae</taxon>
        <taxon>Streptophyta</taxon>
        <taxon>Embryophyta</taxon>
        <taxon>Tracheophyta</taxon>
        <taxon>Spermatophyta</taxon>
        <taxon>Magnoliopsida</taxon>
        <taxon>eudicotyledons</taxon>
        <taxon>Gunneridae</taxon>
        <taxon>Pentapetalae</taxon>
        <taxon>asterids</taxon>
        <taxon>lamiids</taxon>
        <taxon>Lamiales</taxon>
        <taxon>Gesneriaceae</taxon>
        <taxon>Didymocarpoideae</taxon>
        <taxon>Trichosporeae</taxon>
        <taxon>Loxocarpinae</taxon>
        <taxon>Dorcoceras</taxon>
    </lineage>
</organism>
<feature type="region of interest" description="Disordered" evidence="1">
    <location>
        <begin position="1"/>
        <end position="63"/>
    </location>
</feature>
<evidence type="ECO:0000313" key="2">
    <source>
        <dbReference type="EMBL" id="KZV16186.1"/>
    </source>
</evidence>
<sequence>MKELIFRSWTGLGVDPAVQPLKGQFPRGTTRRQTPSKDWDPNPPLRQQKEHDSTVRQMRKCKR</sequence>
<evidence type="ECO:0000313" key="3">
    <source>
        <dbReference type="Proteomes" id="UP000250235"/>
    </source>
</evidence>
<dbReference type="Proteomes" id="UP000250235">
    <property type="component" value="Unassembled WGS sequence"/>
</dbReference>
<proteinExistence type="predicted"/>
<dbReference type="EMBL" id="KV019249">
    <property type="protein sequence ID" value="KZV16186.1"/>
    <property type="molecule type" value="Genomic_DNA"/>
</dbReference>
<accession>A0A2Z7A3Y9</accession>
<name>A0A2Z7A3Y9_9LAMI</name>
<protein>
    <submittedName>
        <fullName evidence="2">Uncharacterized protein</fullName>
    </submittedName>
</protein>